<dbReference type="EMBL" id="VUJU01004032">
    <property type="protein sequence ID" value="KAF0755743.1"/>
    <property type="molecule type" value="Genomic_DNA"/>
</dbReference>
<sequence>METILIQTYVLPMSLSTLRISNLIEYCNLFDYRQVALRQVTVMSAKIISNKRDNPQIIINNFEFQKAYERYLQKKNVCTEILNTENKQNHEVVNENTINRPIVNTSCKRKAPEDVSTRPKKIILQELIHNERAKEITINDINRIIKKNMYENRRKILPANP</sequence>
<evidence type="ECO:0000313" key="1">
    <source>
        <dbReference type="EMBL" id="KAF0755743.1"/>
    </source>
</evidence>
<gene>
    <name evidence="1" type="ORF">FWK35_00018371</name>
</gene>
<evidence type="ECO:0000313" key="2">
    <source>
        <dbReference type="Proteomes" id="UP000478052"/>
    </source>
</evidence>
<proteinExistence type="predicted"/>
<dbReference type="OrthoDB" id="6586959at2759"/>
<organism evidence="1 2">
    <name type="scientific">Aphis craccivora</name>
    <name type="common">Cowpea aphid</name>
    <dbReference type="NCBI Taxonomy" id="307492"/>
    <lineage>
        <taxon>Eukaryota</taxon>
        <taxon>Metazoa</taxon>
        <taxon>Ecdysozoa</taxon>
        <taxon>Arthropoda</taxon>
        <taxon>Hexapoda</taxon>
        <taxon>Insecta</taxon>
        <taxon>Pterygota</taxon>
        <taxon>Neoptera</taxon>
        <taxon>Paraneoptera</taxon>
        <taxon>Hemiptera</taxon>
        <taxon>Sternorrhyncha</taxon>
        <taxon>Aphidomorpha</taxon>
        <taxon>Aphidoidea</taxon>
        <taxon>Aphididae</taxon>
        <taxon>Aphidini</taxon>
        <taxon>Aphis</taxon>
        <taxon>Aphis</taxon>
    </lineage>
</organism>
<comment type="caution">
    <text evidence="1">The sequence shown here is derived from an EMBL/GenBank/DDBJ whole genome shotgun (WGS) entry which is preliminary data.</text>
</comment>
<keyword evidence="2" id="KW-1185">Reference proteome</keyword>
<dbReference type="AlphaFoldDB" id="A0A6G0YGX6"/>
<name>A0A6G0YGX6_APHCR</name>
<accession>A0A6G0YGX6</accession>
<protein>
    <submittedName>
        <fullName evidence="1">FLYWCH-type domain-containing protein</fullName>
    </submittedName>
</protein>
<dbReference type="Proteomes" id="UP000478052">
    <property type="component" value="Unassembled WGS sequence"/>
</dbReference>
<reference evidence="1 2" key="1">
    <citation type="submission" date="2019-08" db="EMBL/GenBank/DDBJ databases">
        <title>Whole genome of Aphis craccivora.</title>
        <authorList>
            <person name="Voronova N.V."/>
            <person name="Shulinski R.S."/>
            <person name="Bandarenka Y.V."/>
            <person name="Zhorov D.G."/>
            <person name="Warner D."/>
        </authorList>
    </citation>
    <scope>NUCLEOTIDE SEQUENCE [LARGE SCALE GENOMIC DNA]</scope>
    <source>
        <strain evidence="1">180601</strain>
        <tissue evidence="1">Whole Body</tissue>
    </source>
</reference>